<comment type="similarity">
    <text evidence="1">Belongs to the cutinase family.</text>
</comment>
<evidence type="ECO:0000313" key="7">
    <source>
        <dbReference type="Proteomes" id="UP000655751"/>
    </source>
</evidence>
<dbReference type="InterPro" id="IPR000675">
    <property type="entry name" value="Cutinase/axe"/>
</dbReference>
<evidence type="ECO:0000256" key="2">
    <source>
        <dbReference type="ARBA" id="ARBA00022487"/>
    </source>
</evidence>
<name>A0A931I9Z2_9NOCA</name>
<evidence type="ECO:0000256" key="5">
    <source>
        <dbReference type="SAM" id="SignalP"/>
    </source>
</evidence>
<keyword evidence="7" id="KW-1185">Reference proteome</keyword>
<proteinExistence type="inferred from homology"/>
<dbReference type="PROSITE" id="PS51257">
    <property type="entry name" value="PROKAR_LIPOPROTEIN"/>
    <property type="match status" value="1"/>
</dbReference>
<gene>
    <name evidence="6" type="ORF">IT779_08905</name>
</gene>
<keyword evidence="4" id="KW-1015">Disulfide bond</keyword>
<comment type="caution">
    <text evidence="6">The sequence shown here is derived from an EMBL/GenBank/DDBJ whole genome shotgun (WGS) entry which is preliminary data.</text>
</comment>
<dbReference type="Pfam" id="PF01083">
    <property type="entry name" value="Cutinase"/>
    <property type="match status" value="1"/>
</dbReference>
<dbReference type="InterPro" id="IPR029058">
    <property type="entry name" value="AB_hydrolase_fold"/>
</dbReference>
<dbReference type="SMART" id="SM01110">
    <property type="entry name" value="Cutinase"/>
    <property type="match status" value="1"/>
</dbReference>
<dbReference type="EMBL" id="JADMLG010000003">
    <property type="protein sequence ID" value="MBH0776402.1"/>
    <property type="molecule type" value="Genomic_DNA"/>
</dbReference>
<dbReference type="PANTHER" id="PTHR33630">
    <property type="entry name" value="CUTINASE RV1984C-RELATED-RELATED"/>
    <property type="match status" value="1"/>
</dbReference>
<evidence type="ECO:0000256" key="3">
    <source>
        <dbReference type="ARBA" id="ARBA00022801"/>
    </source>
</evidence>
<evidence type="ECO:0000256" key="4">
    <source>
        <dbReference type="ARBA" id="ARBA00023157"/>
    </source>
</evidence>
<dbReference type="Proteomes" id="UP000655751">
    <property type="component" value="Unassembled WGS sequence"/>
</dbReference>
<accession>A0A931I9Z2</accession>
<keyword evidence="2" id="KW-0719">Serine esterase</keyword>
<organism evidence="6 7">
    <name type="scientific">Nocardia bovistercoris</name>
    <dbReference type="NCBI Taxonomy" id="2785916"/>
    <lineage>
        <taxon>Bacteria</taxon>
        <taxon>Bacillati</taxon>
        <taxon>Actinomycetota</taxon>
        <taxon>Actinomycetes</taxon>
        <taxon>Mycobacteriales</taxon>
        <taxon>Nocardiaceae</taxon>
        <taxon>Nocardia</taxon>
    </lineage>
</organism>
<dbReference type="AlphaFoldDB" id="A0A931I9Z2"/>
<sequence length="212" mass="21426">MTIRQRWRPVRTFAVLVLIAGVTSVGATAWAGACATVDVAVARGTEEPGALGAVVGDRLYDALAQGIPVDSTVYAVRYPASTDFPSSVSAGIADLAGHLEAQAAACPEQRFVLVGYSQGAVVVHGALGTPLLTAAPGIHPLPPYLADRIAAVLLFGDPLRAVGQGVAGPYAGRTGNYCTGGDAICGGGFVPEAHVIYGWSIGPAVSFAAALL</sequence>
<keyword evidence="5" id="KW-0732">Signal</keyword>
<reference evidence="6" key="1">
    <citation type="submission" date="2020-11" db="EMBL/GenBank/DDBJ databases">
        <title>Nocardia NEAU-351.nov., a novel actinomycete isolated from the cow dung.</title>
        <authorList>
            <person name="Zhang X."/>
        </authorList>
    </citation>
    <scope>NUCLEOTIDE SEQUENCE</scope>
    <source>
        <strain evidence="6">NEAU-351</strain>
    </source>
</reference>
<protein>
    <submittedName>
        <fullName evidence="6">Cutinase family protein</fullName>
    </submittedName>
</protein>
<dbReference type="Gene3D" id="3.40.50.1820">
    <property type="entry name" value="alpha/beta hydrolase"/>
    <property type="match status" value="1"/>
</dbReference>
<dbReference type="PANTHER" id="PTHR33630:SF9">
    <property type="entry name" value="CUTINASE 4"/>
    <property type="match status" value="1"/>
</dbReference>
<dbReference type="RefSeq" id="WP_196148744.1">
    <property type="nucleotide sequence ID" value="NZ_JADMLG010000003.1"/>
</dbReference>
<dbReference type="SUPFAM" id="SSF53474">
    <property type="entry name" value="alpha/beta-Hydrolases"/>
    <property type="match status" value="1"/>
</dbReference>
<keyword evidence="3" id="KW-0378">Hydrolase</keyword>
<evidence type="ECO:0000313" key="6">
    <source>
        <dbReference type="EMBL" id="MBH0776402.1"/>
    </source>
</evidence>
<evidence type="ECO:0000256" key="1">
    <source>
        <dbReference type="ARBA" id="ARBA00007534"/>
    </source>
</evidence>
<feature type="chain" id="PRO_5036996926" evidence="5">
    <location>
        <begin position="30"/>
        <end position="212"/>
    </location>
</feature>
<feature type="signal peptide" evidence="5">
    <location>
        <begin position="1"/>
        <end position="29"/>
    </location>
</feature>
<dbReference type="GO" id="GO:0052689">
    <property type="term" value="F:carboxylic ester hydrolase activity"/>
    <property type="evidence" value="ECO:0007669"/>
    <property type="project" value="UniProtKB-KW"/>
</dbReference>